<evidence type="ECO:0000313" key="4">
    <source>
        <dbReference type="WormBase" id="CBG22876"/>
    </source>
</evidence>
<dbReference type="InParanoid" id="A8Y398"/>
<feature type="region of interest" description="Disordered" evidence="1">
    <location>
        <begin position="44"/>
        <end position="97"/>
    </location>
</feature>
<dbReference type="EMBL" id="HE600994">
    <property type="protein sequence ID" value="CAP39367.1"/>
    <property type="molecule type" value="Genomic_DNA"/>
</dbReference>
<name>A8Y398_CAEBR</name>
<accession>A8Y398</accession>
<protein>
    <submittedName>
        <fullName evidence="2">Protein CBG22876</fullName>
    </submittedName>
</protein>
<evidence type="ECO:0000256" key="1">
    <source>
        <dbReference type="SAM" id="MobiDB-lite"/>
    </source>
</evidence>
<dbReference type="WormBase" id="CBG22876">
    <property type="protein sequence ID" value="CBP12348"/>
    <property type="gene ID" value="WBGene00041337"/>
</dbReference>
<evidence type="ECO:0000313" key="3">
    <source>
        <dbReference type="Proteomes" id="UP000008549"/>
    </source>
</evidence>
<dbReference type="HOGENOM" id="CLU_2160643_0_0_1"/>
<reference evidence="2 3" key="1">
    <citation type="journal article" date="2003" name="PLoS Biol.">
        <title>The genome sequence of Caenorhabditis briggsae: a platform for comparative genomics.</title>
        <authorList>
            <person name="Stein L.D."/>
            <person name="Bao Z."/>
            <person name="Blasiar D."/>
            <person name="Blumenthal T."/>
            <person name="Brent M.R."/>
            <person name="Chen N."/>
            <person name="Chinwalla A."/>
            <person name="Clarke L."/>
            <person name="Clee C."/>
            <person name="Coghlan A."/>
            <person name="Coulson A."/>
            <person name="D'Eustachio P."/>
            <person name="Fitch D.H."/>
            <person name="Fulton L.A."/>
            <person name="Fulton R.E."/>
            <person name="Griffiths-Jones S."/>
            <person name="Harris T.W."/>
            <person name="Hillier L.W."/>
            <person name="Kamath R."/>
            <person name="Kuwabara P.E."/>
            <person name="Mardis E.R."/>
            <person name="Marra M.A."/>
            <person name="Miner T.L."/>
            <person name="Minx P."/>
            <person name="Mullikin J.C."/>
            <person name="Plumb R.W."/>
            <person name="Rogers J."/>
            <person name="Schein J.E."/>
            <person name="Sohrmann M."/>
            <person name="Spieth J."/>
            <person name="Stajich J.E."/>
            <person name="Wei C."/>
            <person name="Willey D."/>
            <person name="Wilson R.K."/>
            <person name="Durbin R."/>
            <person name="Waterston R.H."/>
        </authorList>
    </citation>
    <scope>NUCLEOTIDE SEQUENCE [LARGE SCALE GENOMIC DNA]</scope>
    <source>
        <strain evidence="2 3">AF16</strain>
    </source>
</reference>
<proteinExistence type="predicted"/>
<feature type="compositionally biased region" description="Basic and acidic residues" evidence="1">
    <location>
        <begin position="81"/>
        <end position="94"/>
    </location>
</feature>
<keyword evidence="3" id="KW-1185">Reference proteome</keyword>
<organism evidence="2 3">
    <name type="scientific">Caenorhabditis briggsae</name>
    <dbReference type="NCBI Taxonomy" id="6238"/>
    <lineage>
        <taxon>Eukaryota</taxon>
        <taxon>Metazoa</taxon>
        <taxon>Ecdysozoa</taxon>
        <taxon>Nematoda</taxon>
        <taxon>Chromadorea</taxon>
        <taxon>Rhabditida</taxon>
        <taxon>Rhabditina</taxon>
        <taxon>Rhabditomorpha</taxon>
        <taxon>Rhabditoidea</taxon>
        <taxon>Rhabditidae</taxon>
        <taxon>Peloderinae</taxon>
        <taxon>Caenorhabditis</taxon>
    </lineage>
</organism>
<dbReference type="CTD" id="8580323"/>
<sequence>MKRHFSFGILLLFCGEKNLRREVPEVSARFFLDIGGKECEYKRADGGEARNNPYESDFKYGPPGSACPHGKTDSGLCKSRVQREKSEVKEEDNGSNHSSLLIALLVTVFFM</sequence>
<gene>
    <name evidence="2 4" type="ORF">CBG22876</name>
    <name evidence="2" type="ORF">CBG_22876</name>
</gene>
<dbReference type="GeneID" id="8580323"/>
<dbReference type="Proteomes" id="UP000008549">
    <property type="component" value="Unassembled WGS sequence"/>
</dbReference>
<dbReference type="AlphaFoldDB" id="A8Y398"/>
<dbReference type="RefSeq" id="XP_002638326.1">
    <property type="nucleotide sequence ID" value="XM_002638280.1"/>
</dbReference>
<reference evidence="2 3" key="2">
    <citation type="journal article" date="2011" name="PLoS Genet.">
        <title>Caenorhabditis briggsae recombinant inbred line genotypes reveal inter-strain incompatibility and the evolution of recombination.</title>
        <authorList>
            <person name="Ross J.A."/>
            <person name="Koboldt D.C."/>
            <person name="Staisch J.E."/>
            <person name="Chamberlin H.M."/>
            <person name="Gupta B.P."/>
            <person name="Miller R.D."/>
            <person name="Baird S.E."/>
            <person name="Haag E.S."/>
        </authorList>
    </citation>
    <scope>NUCLEOTIDE SEQUENCE [LARGE SCALE GENOMIC DNA]</scope>
    <source>
        <strain evidence="2 3">AF16</strain>
    </source>
</reference>
<evidence type="ECO:0000313" key="2">
    <source>
        <dbReference type="EMBL" id="CAP39367.1"/>
    </source>
</evidence>
<dbReference type="KEGG" id="cbr:CBG_22876"/>